<dbReference type="InterPro" id="IPR036865">
    <property type="entry name" value="CRAL-TRIO_dom_sf"/>
</dbReference>
<dbReference type="GO" id="GO:0016020">
    <property type="term" value="C:membrane"/>
    <property type="evidence" value="ECO:0007669"/>
    <property type="project" value="TreeGrafter"/>
</dbReference>
<sequence length="110" mass="13023">MGVESDNNLIALQCWLKTRTQLPQNVDPLLLRRYIQACRNDVEKAKKLLEYSFTLRNSNPQIFIQRDPCDKETQIVHQVVDMFPLPNTTKENYKVLFYRLVEFGTENDIF</sequence>
<organism evidence="1 2">
    <name type="scientific">Pseudolycoriella hygida</name>
    <dbReference type="NCBI Taxonomy" id="35572"/>
    <lineage>
        <taxon>Eukaryota</taxon>
        <taxon>Metazoa</taxon>
        <taxon>Ecdysozoa</taxon>
        <taxon>Arthropoda</taxon>
        <taxon>Hexapoda</taxon>
        <taxon>Insecta</taxon>
        <taxon>Pterygota</taxon>
        <taxon>Neoptera</taxon>
        <taxon>Endopterygota</taxon>
        <taxon>Diptera</taxon>
        <taxon>Nematocera</taxon>
        <taxon>Sciaroidea</taxon>
        <taxon>Sciaridae</taxon>
        <taxon>Pseudolycoriella</taxon>
    </lineage>
</organism>
<dbReference type="OrthoDB" id="1434354at2759"/>
<evidence type="ECO:0000313" key="2">
    <source>
        <dbReference type="Proteomes" id="UP001151699"/>
    </source>
</evidence>
<comment type="caution">
    <text evidence="1">The sequence shown here is derived from an EMBL/GenBank/DDBJ whole genome shotgun (WGS) entry which is preliminary data.</text>
</comment>
<keyword evidence="2" id="KW-1185">Reference proteome</keyword>
<proteinExistence type="predicted"/>
<protein>
    <submittedName>
        <fullName evidence="1">Uncharacterized protein</fullName>
    </submittedName>
</protein>
<dbReference type="GO" id="GO:1902936">
    <property type="term" value="F:phosphatidylinositol bisphosphate binding"/>
    <property type="evidence" value="ECO:0007669"/>
    <property type="project" value="TreeGrafter"/>
</dbReference>
<dbReference type="SUPFAM" id="SSF46938">
    <property type="entry name" value="CRAL/TRIO N-terminal domain"/>
    <property type="match status" value="1"/>
</dbReference>
<evidence type="ECO:0000313" key="1">
    <source>
        <dbReference type="EMBL" id="KAJ6633291.1"/>
    </source>
</evidence>
<accession>A0A9Q0MKQ5</accession>
<dbReference type="Proteomes" id="UP001151699">
    <property type="component" value="Unassembled WGS sequence"/>
</dbReference>
<dbReference type="PANTHER" id="PTHR10174">
    <property type="entry name" value="ALPHA-TOCOPHEROL TRANSFER PROTEIN-RELATED"/>
    <property type="match status" value="1"/>
</dbReference>
<dbReference type="Gene3D" id="3.40.525.10">
    <property type="entry name" value="CRAL-TRIO lipid binding domain"/>
    <property type="match status" value="1"/>
</dbReference>
<dbReference type="EMBL" id="WJQU01002120">
    <property type="protein sequence ID" value="KAJ6633291.1"/>
    <property type="molecule type" value="Genomic_DNA"/>
</dbReference>
<reference evidence="1" key="1">
    <citation type="submission" date="2022-07" db="EMBL/GenBank/DDBJ databases">
        <authorList>
            <person name="Trinca V."/>
            <person name="Uliana J.V.C."/>
            <person name="Torres T.T."/>
            <person name="Ward R.J."/>
            <person name="Monesi N."/>
        </authorList>
    </citation>
    <scope>NUCLEOTIDE SEQUENCE</scope>
    <source>
        <strain evidence="1">HSMRA1968</strain>
        <tissue evidence="1">Whole embryos</tissue>
    </source>
</reference>
<dbReference type="PANTHER" id="PTHR10174:SF222">
    <property type="entry name" value="GH10083P-RELATED"/>
    <property type="match status" value="1"/>
</dbReference>
<gene>
    <name evidence="1" type="ORF">Bhyg_16290</name>
</gene>
<dbReference type="InterPro" id="IPR036273">
    <property type="entry name" value="CRAL/TRIO_N_dom_sf"/>
</dbReference>
<name>A0A9Q0MKQ5_9DIPT</name>
<dbReference type="AlphaFoldDB" id="A0A9Q0MKQ5"/>